<dbReference type="KEGG" id="mrr:Moror_2148"/>
<reference evidence="1 2" key="1">
    <citation type="journal article" date="2014" name="BMC Genomics">
        <title>Genome and secretome analysis of the hemibiotrophic fungal pathogen, Moniliophthora roreri, which causes frosty pod rot disease of cacao: mechanisms of the biotrophic and necrotrophic phases.</title>
        <authorList>
            <person name="Meinhardt L.W."/>
            <person name="Costa G.G.L."/>
            <person name="Thomazella D.P.T."/>
            <person name="Teixeira P.J.P.L."/>
            <person name="Carazzolle M.F."/>
            <person name="Schuster S.C."/>
            <person name="Carlson J.E."/>
            <person name="Guiltinan M.J."/>
            <person name="Mieczkowski P."/>
            <person name="Farmer A."/>
            <person name="Ramaraj T."/>
            <person name="Crozier J."/>
            <person name="Davis R.E."/>
            <person name="Shao J."/>
            <person name="Melnick R.L."/>
            <person name="Pereira G.A.G."/>
            <person name="Bailey B.A."/>
        </authorList>
    </citation>
    <scope>NUCLEOTIDE SEQUENCE [LARGE SCALE GENOMIC DNA]</scope>
    <source>
        <strain evidence="1 2">MCA 2997</strain>
    </source>
</reference>
<evidence type="ECO:0008006" key="3">
    <source>
        <dbReference type="Google" id="ProtNLM"/>
    </source>
</evidence>
<dbReference type="HOGENOM" id="CLU_621259_0_0_1"/>
<keyword evidence="2" id="KW-1185">Reference proteome</keyword>
<name>V2WU33_MONRO</name>
<evidence type="ECO:0000313" key="1">
    <source>
        <dbReference type="EMBL" id="ESK83685.1"/>
    </source>
</evidence>
<proteinExistence type="predicted"/>
<dbReference type="EMBL" id="AWSO01001472">
    <property type="protein sequence ID" value="ESK83685.1"/>
    <property type="molecule type" value="Genomic_DNA"/>
</dbReference>
<evidence type="ECO:0000313" key="2">
    <source>
        <dbReference type="Proteomes" id="UP000017559"/>
    </source>
</evidence>
<comment type="caution">
    <text evidence="1">The sequence shown here is derived from an EMBL/GenBank/DDBJ whole genome shotgun (WGS) entry which is preliminary data.</text>
</comment>
<gene>
    <name evidence="1" type="ORF">Moror_2148</name>
</gene>
<organism evidence="1 2">
    <name type="scientific">Moniliophthora roreri (strain MCA 2997)</name>
    <name type="common">Cocoa frosty pod rot fungus</name>
    <name type="synonym">Crinipellis roreri</name>
    <dbReference type="NCBI Taxonomy" id="1381753"/>
    <lineage>
        <taxon>Eukaryota</taxon>
        <taxon>Fungi</taxon>
        <taxon>Dikarya</taxon>
        <taxon>Basidiomycota</taxon>
        <taxon>Agaricomycotina</taxon>
        <taxon>Agaricomycetes</taxon>
        <taxon>Agaricomycetidae</taxon>
        <taxon>Agaricales</taxon>
        <taxon>Marasmiineae</taxon>
        <taxon>Marasmiaceae</taxon>
        <taxon>Moniliophthora</taxon>
    </lineage>
</organism>
<dbReference type="AlphaFoldDB" id="V2WU33"/>
<accession>V2WU33</accession>
<protein>
    <recommendedName>
        <fullName evidence="3">F-box domain-containing protein</fullName>
    </recommendedName>
</protein>
<dbReference type="Proteomes" id="UP000017559">
    <property type="component" value="Unassembled WGS sequence"/>
</dbReference>
<sequence length="441" mass="50196">MSSGHDSSEYNREMVELSADLLPNILHFCDDYTLLNTTSLVCREWSDVSRFLFAMDRLVIKFDGTDTTSNRLYNLIHYASTFEWNHINHITFKLNWSSPWNQDMTNQLSSRADRFIYVLAPLVEKTGKSLRSLSLCWDTASLFSTILYSHLTTPIVSFYPKITRLDLRCNYTLPLTSIIQIVQPIQNLKILSVSNVNVDVSPLTLPVHLQKLLIRACCNRDEHKYHGLCLLSRSRPTFNGPRHFLTQHIGIHEATDMILRLIPHLNLTIESICFRHSFLLFNSPFDFSQFTQMKSLTFDAIVAGTLSLEIRKSLIANFNARLYQSLRTITSLCLEKIVFVVPPDILECQGVWVAIDRLLSLARFSSIQNVIFLVIADIHSDGTHESLVSLAAGHFPHCLAAGRNVNVELVEEKDALELFKQDVLHHLPSSACSIIMGTRDC</sequence>